<protein>
    <recommendedName>
        <fullName evidence="6">C2H2-type domain-containing protein</fullName>
    </recommendedName>
</protein>
<dbReference type="InParanoid" id="F4R9V2"/>
<sequence length="531" mass="58374">MLNTSGQPHCGIYATGEMPHAEQGDYQHVSRPRIPSTDALWACMQGEMIDNKPATSLPRLGFTRTYQHGDRIDQGETEPSSGLVFPLDSGDQTGDAFALNLKTSSGRALFKPPLAREQSPATDYNGTNDPMSYILGLTNHVEMLMNSDANRNLGSRHDQSDLFSTPARHEESRPALYAPVCLSNTRPSVLEWTDTLSYCDPSQNEVSKPIAGKWPGQQEPHYINQHTSFKNYGSNSMPLTCAPHEEFRLETGSLPDLSSSRRPTPSSRGAFDGITLNQPWSPQKPYSKVHSDVHGMSAESFSPRSFNQAAPLPTFEKSHPEIHLHDRPVFASSHGAISDTTPELLDSSVPTPLKNTATPMSGIISCISIPSAPHLFSNIPIQKRHTVDQSAYSVSRAHGFVSSAPYPDPRLSKSEGGRIQSLKNSLSSASSISDLSKSKTDKPKRKRTHICHICGKDFNRPSALLLHSSVHTGERSNFCNVCGRSFSNLSNLRRHQRQLHVLESEIPLPEIPGPQATFSPYTLADQELFGF</sequence>
<feature type="region of interest" description="Disordered" evidence="5">
    <location>
        <begin position="403"/>
        <end position="425"/>
    </location>
</feature>
<evidence type="ECO:0000313" key="7">
    <source>
        <dbReference type="EMBL" id="EGG10590.1"/>
    </source>
</evidence>
<dbReference type="GO" id="GO:0000978">
    <property type="term" value="F:RNA polymerase II cis-regulatory region sequence-specific DNA binding"/>
    <property type="evidence" value="ECO:0007669"/>
    <property type="project" value="TreeGrafter"/>
</dbReference>
<dbReference type="GO" id="GO:0000981">
    <property type="term" value="F:DNA-binding transcription factor activity, RNA polymerase II-specific"/>
    <property type="evidence" value="ECO:0007669"/>
    <property type="project" value="TreeGrafter"/>
</dbReference>
<keyword evidence="1" id="KW-0479">Metal-binding</keyword>
<evidence type="ECO:0000256" key="4">
    <source>
        <dbReference type="PROSITE-ProRule" id="PRU00042"/>
    </source>
</evidence>
<dbReference type="PROSITE" id="PS00028">
    <property type="entry name" value="ZINC_FINGER_C2H2_1"/>
    <property type="match status" value="2"/>
</dbReference>
<evidence type="ECO:0000313" key="8">
    <source>
        <dbReference type="Proteomes" id="UP000001072"/>
    </source>
</evidence>
<dbReference type="HOGENOM" id="CLU_512960_0_0_1"/>
<proteinExistence type="predicted"/>
<dbReference type="GeneID" id="18925613"/>
<feature type="compositionally biased region" description="Low complexity" evidence="5">
    <location>
        <begin position="253"/>
        <end position="268"/>
    </location>
</feature>
<dbReference type="SMART" id="SM00355">
    <property type="entry name" value="ZnF_C2H2"/>
    <property type="match status" value="2"/>
</dbReference>
<dbReference type="OrthoDB" id="2507777at2759"/>
<dbReference type="Pfam" id="PF00096">
    <property type="entry name" value="zf-C2H2"/>
    <property type="match status" value="2"/>
</dbReference>
<reference evidence="8" key="1">
    <citation type="journal article" date="2011" name="Proc. Natl. Acad. Sci. U.S.A.">
        <title>Obligate biotrophy features unraveled by the genomic analysis of rust fungi.</title>
        <authorList>
            <person name="Duplessis S."/>
            <person name="Cuomo C.A."/>
            <person name="Lin Y.-C."/>
            <person name="Aerts A."/>
            <person name="Tisserant E."/>
            <person name="Veneault-Fourrey C."/>
            <person name="Joly D.L."/>
            <person name="Hacquard S."/>
            <person name="Amselem J."/>
            <person name="Cantarel B.L."/>
            <person name="Chiu R."/>
            <person name="Coutinho P.M."/>
            <person name="Feau N."/>
            <person name="Field M."/>
            <person name="Frey P."/>
            <person name="Gelhaye E."/>
            <person name="Goldberg J."/>
            <person name="Grabherr M.G."/>
            <person name="Kodira C.D."/>
            <person name="Kohler A."/>
            <person name="Kuees U."/>
            <person name="Lindquist E.A."/>
            <person name="Lucas S.M."/>
            <person name="Mago R."/>
            <person name="Mauceli E."/>
            <person name="Morin E."/>
            <person name="Murat C."/>
            <person name="Pangilinan J.L."/>
            <person name="Park R."/>
            <person name="Pearson M."/>
            <person name="Quesneville H."/>
            <person name="Rouhier N."/>
            <person name="Sakthikumar S."/>
            <person name="Salamov A.A."/>
            <person name="Schmutz J."/>
            <person name="Selles B."/>
            <person name="Shapiro H."/>
            <person name="Tanguay P."/>
            <person name="Tuskan G.A."/>
            <person name="Henrissat B."/>
            <person name="Van de Peer Y."/>
            <person name="Rouze P."/>
            <person name="Ellis J.G."/>
            <person name="Dodds P.N."/>
            <person name="Schein J.E."/>
            <person name="Zhong S."/>
            <person name="Hamelin R.C."/>
            <person name="Grigoriev I.V."/>
            <person name="Szabo L.J."/>
            <person name="Martin F."/>
        </authorList>
    </citation>
    <scope>NUCLEOTIDE SEQUENCE [LARGE SCALE GENOMIC DNA]</scope>
    <source>
        <strain evidence="8">98AG31 / pathotype 3-4-7</strain>
    </source>
</reference>
<feature type="domain" description="C2H2-type" evidence="6">
    <location>
        <begin position="477"/>
        <end position="505"/>
    </location>
</feature>
<dbReference type="Proteomes" id="UP000001072">
    <property type="component" value="Unassembled WGS sequence"/>
</dbReference>
<organism evidence="8">
    <name type="scientific">Melampsora larici-populina (strain 98AG31 / pathotype 3-4-7)</name>
    <name type="common">Poplar leaf rust fungus</name>
    <dbReference type="NCBI Taxonomy" id="747676"/>
    <lineage>
        <taxon>Eukaryota</taxon>
        <taxon>Fungi</taxon>
        <taxon>Dikarya</taxon>
        <taxon>Basidiomycota</taxon>
        <taxon>Pucciniomycotina</taxon>
        <taxon>Pucciniomycetes</taxon>
        <taxon>Pucciniales</taxon>
        <taxon>Melampsoraceae</taxon>
        <taxon>Melampsora</taxon>
    </lineage>
</organism>
<evidence type="ECO:0000256" key="5">
    <source>
        <dbReference type="SAM" id="MobiDB-lite"/>
    </source>
</evidence>
<dbReference type="EMBL" id="GL883094">
    <property type="protein sequence ID" value="EGG10590.1"/>
    <property type="molecule type" value="Genomic_DNA"/>
</dbReference>
<dbReference type="FunFam" id="3.30.160.60:FF:000446">
    <property type="entry name" value="Zinc finger protein"/>
    <property type="match status" value="1"/>
</dbReference>
<feature type="region of interest" description="Disordered" evidence="5">
    <location>
        <begin position="252"/>
        <end position="277"/>
    </location>
</feature>
<keyword evidence="3" id="KW-0862">Zinc</keyword>
<dbReference type="GO" id="GO:0008270">
    <property type="term" value="F:zinc ion binding"/>
    <property type="evidence" value="ECO:0007669"/>
    <property type="project" value="UniProtKB-KW"/>
</dbReference>
<dbReference type="PROSITE" id="PS50157">
    <property type="entry name" value="ZINC_FINGER_C2H2_2"/>
    <property type="match status" value="2"/>
</dbReference>
<gene>
    <name evidence="7" type="ORF">MELLADRAFT_115486</name>
</gene>
<dbReference type="InterPro" id="IPR036236">
    <property type="entry name" value="Znf_C2H2_sf"/>
</dbReference>
<dbReference type="InterPro" id="IPR013087">
    <property type="entry name" value="Znf_C2H2_type"/>
</dbReference>
<evidence type="ECO:0000256" key="1">
    <source>
        <dbReference type="ARBA" id="ARBA00022723"/>
    </source>
</evidence>
<dbReference type="AlphaFoldDB" id="F4R9V2"/>
<accession>F4R9V2</accession>
<dbReference type="PANTHER" id="PTHR23235">
    <property type="entry name" value="KRUEPPEL-LIKE TRANSCRIPTION FACTOR"/>
    <property type="match status" value="1"/>
</dbReference>
<dbReference type="VEuPathDB" id="FungiDB:MELLADRAFT_115486"/>
<dbReference type="eggNOG" id="KOG1721">
    <property type="taxonomic scope" value="Eukaryota"/>
</dbReference>
<dbReference type="Gene3D" id="3.30.160.60">
    <property type="entry name" value="Classic Zinc Finger"/>
    <property type="match status" value="2"/>
</dbReference>
<dbReference type="PANTHER" id="PTHR23235:SF120">
    <property type="entry name" value="KRUPPEL-LIKE FACTOR 15"/>
    <property type="match status" value="1"/>
</dbReference>
<dbReference type="SUPFAM" id="SSF57667">
    <property type="entry name" value="beta-beta-alpha zinc fingers"/>
    <property type="match status" value="1"/>
</dbReference>
<evidence type="ECO:0000256" key="3">
    <source>
        <dbReference type="ARBA" id="ARBA00022833"/>
    </source>
</evidence>
<name>F4R9V2_MELLP</name>
<dbReference type="KEGG" id="mlr:MELLADRAFT_115486"/>
<evidence type="ECO:0000256" key="2">
    <source>
        <dbReference type="ARBA" id="ARBA00022771"/>
    </source>
</evidence>
<keyword evidence="8" id="KW-1185">Reference proteome</keyword>
<feature type="domain" description="C2H2-type" evidence="6">
    <location>
        <begin position="449"/>
        <end position="476"/>
    </location>
</feature>
<keyword evidence="2 4" id="KW-0863">Zinc-finger</keyword>
<dbReference type="RefSeq" id="XP_007406059.1">
    <property type="nucleotide sequence ID" value="XM_007405997.1"/>
</dbReference>
<evidence type="ECO:0000259" key="6">
    <source>
        <dbReference type="PROSITE" id="PS50157"/>
    </source>
</evidence>